<protein>
    <submittedName>
        <fullName evidence="2">Uncharacterized protein</fullName>
    </submittedName>
</protein>
<evidence type="ECO:0000313" key="2">
    <source>
        <dbReference type="EnsemblPlants" id="LPERR02G11230.1"/>
    </source>
</evidence>
<dbReference type="AlphaFoldDB" id="A0A0D9VF51"/>
<sequence>MNHLAPASASRGRTSSWSSAISQSFRQAETEDDPFQRAKSAQGHDEDEENLMWAALQRLPTYDRMRRAVFPTALLYTMITAKTPAVELVDVVRLASGDAARALVERLLKDGTEHFLRRIKDRIDKYHLTRV</sequence>
<dbReference type="STRING" id="77586.A0A0D9VF51"/>
<proteinExistence type="predicted"/>
<organism evidence="2 3">
    <name type="scientific">Leersia perrieri</name>
    <dbReference type="NCBI Taxonomy" id="77586"/>
    <lineage>
        <taxon>Eukaryota</taxon>
        <taxon>Viridiplantae</taxon>
        <taxon>Streptophyta</taxon>
        <taxon>Embryophyta</taxon>
        <taxon>Tracheophyta</taxon>
        <taxon>Spermatophyta</taxon>
        <taxon>Magnoliopsida</taxon>
        <taxon>Liliopsida</taxon>
        <taxon>Poales</taxon>
        <taxon>Poaceae</taxon>
        <taxon>BOP clade</taxon>
        <taxon>Oryzoideae</taxon>
        <taxon>Oryzeae</taxon>
        <taxon>Oryzinae</taxon>
        <taxon>Leersia</taxon>
    </lineage>
</organism>
<reference evidence="2" key="3">
    <citation type="submission" date="2015-04" db="UniProtKB">
        <authorList>
            <consortium name="EnsemblPlants"/>
        </authorList>
    </citation>
    <scope>IDENTIFICATION</scope>
</reference>
<accession>A0A0D9VF51</accession>
<dbReference type="EnsemblPlants" id="LPERR02G11230.1">
    <property type="protein sequence ID" value="LPERR02G11230.1"/>
    <property type="gene ID" value="LPERR02G11230"/>
</dbReference>
<keyword evidence="3" id="KW-1185">Reference proteome</keyword>
<dbReference type="HOGENOM" id="CLU_118782_1_0_1"/>
<dbReference type="Proteomes" id="UP000032180">
    <property type="component" value="Chromosome 2"/>
</dbReference>
<feature type="compositionally biased region" description="Low complexity" evidence="1">
    <location>
        <begin position="7"/>
        <end position="22"/>
    </location>
</feature>
<dbReference type="eggNOG" id="KOG0065">
    <property type="taxonomic scope" value="Eukaryota"/>
</dbReference>
<feature type="region of interest" description="Disordered" evidence="1">
    <location>
        <begin position="1"/>
        <end position="47"/>
    </location>
</feature>
<evidence type="ECO:0000256" key="1">
    <source>
        <dbReference type="SAM" id="MobiDB-lite"/>
    </source>
</evidence>
<name>A0A0D9VF51_9ORYZ</name>
<evidence type="ECO:0000313" key="3">
    <source>
        <dbReference type="Proteomes" id="UP000032180"/>
    </source>
</evidence>
<reference evidence="3" key="2">
    <citation type="submission" date="2013-12" db="EMBL/GenBank/DDBJ databases">
        <authorList>
            <person name="Yu Y."/>
            <person name="Lee S."/>
            <person name="de Baynast K."/>
            <person name="Wissotski M."/>
            <person name="Liu L."/>
            <person name="Talag J."/>
            <person name="Goicoechea J."/>
            <person name="Angelova A."/>
            <person name="Jetty R."/>
            <person name="Kudrna D."/>
            <person name="Golser W."/>
            <person name="Rivera L."/>
            <person name="Zhang J."/>
            <person name="Wing R."/>
        </authorList>
    </citation>
    <scope>NUCLEOTIDE SEQUENCE</scope>
</reference>
<reference evidence="2 3" key="1">
    <citation type="submission" date="2012-08" db="EMBL/GenBank/DDBJ databases">
        <title>Oryza genome evolution.</title>
        <authorList>
            <person name="Wing R.A."/>
        </authorList>
    </citation>
    <scope>NUCLEOTIDE SEQUENCE</scope>
</reference>
<dbReference type="Gramene" id="LPERR02G11230.1">
    <property type="protein sequence ID" value="LPERR02G11230.1"/>
    <property type="gene ID" value="LPERR02G11230"/>
</dbReference>